<dbReference type="GO" id="GO:0030153">
    <property type="term" value="P:bacteriocin immunity"/>
    <property type="evidence" value="ECO:0007669"/>
    <property type="project" value="UniProtKB-KW"/>
</dbReference>
<evidence type="ECO:0008006" key="4">
    <source>
        <dbReference type="Google" id="ProtNLM"/>
    </source>
</evidence>
<keyword evidence="1" id="KW-0079">Bacteriocin immunity</keyword>
<dbReference type="InterPro" id="IPR023130">
    <property type="entry name" value="Ta0600-like_sf"/>
</dbReference>
<protein>
    <recommendedName>
        <fullName evidence="4">Bacteriocin immunity protein</fullName>
    </recommendedName>
</protein>
<accession>A0A4R5NAD2</accession>
<evidence type="ECO:0000256" key="1">
    <source>
        <dbReference type="ARBA" id="ARBA00023025"/>
    </source>
</evidence>
<dbReference type="SUPFAM" id="SSF109797">
    <property type="entry name" value="Bacteriocin immunity protein-like"/>
    <property type="match status" value="1"/>
</dbReference>
<dbReference type="Proteomes" id="UP000295681">
    <property type="component" value="Unassembled WGS sequence"/>
</dbReference>
<dbReference type="EMBL" id="PUFI01000005">
    <property type="protein sequence ID" value="TDG69440.1"/>
    <property type="molecule type" value="Genomic_DNA"/>
</dbReference>
<proteinExistence type="predicted"/>
<evidence type="ECO:0000313" key="2">
    <source>
        <dbReference type="EMBL" id="TDG69440.1"/>
    </source>
</evidence>
<keyword evidence="3" id="KW-1185">Reference proteome</keyword>
<comment type="caution">
    <text evidence="2">The sequence shown here is derived from an EMBL/GenBank/DDBJ whole genome shotgun (WGS) entry which is preliminary data.</text>
</comment>
<sequence>MKNKRMDAVLEAFNNAYNDPAAMAFPGIADILTKYQPKMNHTAINRSVISALGHDLHIYALLNLGKTSETVNTLIVALGRSWDQDNFAKGISLTLF</sequence>
<evidence type="ECO:0000313" key="3">
    <source>
        <dbReference type="Proteomes" id="UP000295681"/>
    </source>
</evidence>
<dbReference type="RefSeq" id="WP_010006989.1">
    <property type="nucleotide sequence ID" value="NZ_JAGYGP010000006.1"/>
</dbReference>
<dbReference type="AlphaFoldDB" id="A0A4R5NAD2"/>
<reference evidence="2 3" key="1">
    <citation type="journal article" date="2019" name="Appl. Microbiol. Biotechnol.">
        <title>Uncovering carbohydrate metabolism through a genotype-phenotype association study of 56 lactic acid bacteria genomes.</title>
        <authorList>
            <person name="Buron-Moles G."/>
            <person name="Chailyan A."/>
            <person name="Dolejs I."/>
            <person name="Forster J."/>
            <person name="Miks M.H."/>
        </authorList>
    </citation>
    <scope>NUCLEOTIDE SEQUENCE [LARGE SCALE GENOMIC DNA]</scope>
    <source>
        <strain evidence="2 3">ATCC 700006</strain>
    </source>
</reference>
<dbReference type="Gene3D" id="1.20.1440.50">
    <property type="entry name" value="Ta0600-like"/>
    <property type="match status" value="1"/>
</dbReference>
<organism evidence="2 3">
    <name type="scientific">Leuconostoc fallax</name>
    <dbReference type="NCBI Taxonomy" id="1251"/>
    <lineage>
        <taxon>Bacteria</taxon>
        <taxon>Bacillati</taxon>
        <taxon>Bacillota</taxon>
        <taxon>Bacilli</taxon>
        <taxon>Lactobacillales</taxon>
        <taxon>Lactobacillaceae</taxon>
        <taxon>Leuconostoc</taxon>
    </lineage>
</organism>
<gene>
    <name evidence="2" type="ORF">C5L23_000902</name>
</gene>
<name>A0A4R5NAD2_9LACO</name>